<dbReference type="Pfam" id="PF00651">
    <property type="entry name" value="BTB"/>
    <property type="match status" value="1"/>
</dbReference>
<keyword evidence="6" id="KW-1185">Reference proteome</keyword>
<dbReference type="SUPFAM" id="SSF49599">
    <property type="entry name" value="TRAF domain-like"/>
    <property type="match status" value="1"/>
</dbReference>
<feature type="domain" description="MATH" evidence="4">
    <location>
        <begin position="22"/>
        <end position="149"/>
    </location>
</feature>
<dbReference type="Gene3D" id="3.30.710.10">
    <property type="entry name" value="Potassium Channel Kv1.1, Chain A"/>
    <property type="match status" value="1"/>
</dbReference>
<comment type="pathway">
    <text evidence="1">Protein modification; protein ubiquitination.</text>
</comment>
<gene>
    <name evidence="5" type="ORF">QYE76_046370</name>
</gene>
<dbReference type="Gene3D" id="2.60.210.10">
    <property type="entry name" value="Apoptosis, Tumor Necrosis Factor Receptor Associated Protein 2, Chain A"/>
    <property type="match status" value="1"/>
</dbReference>
<dbReference type="InterPro" id="IPR011333">
    <property type="entry name" value="SKP1/BTB/POZ_sf"/>
</dbReference>
<comment type="similarity">
    <text evidence="2">Belongs to the Tdpoz family.</text>
</comment>
<dbReference type="PANTHER" id="PTHR26379">
    <property type="entry name" value="BTB/POZ AND MATH DOMAIN-CONTAINING PROTEIN 1"/>
    <property type="match status" value="1"/>
</dbReference>
<evidence type="ECO:0000256" key="1">
    <source>
        <dbReference type="ARBA" id="ARBA00004906"/>
    </source>
</evidence>
<dbReference type="SMART" id="SM00061">
    <property type="entry name" value="MATH"/>
    <property type="match status" value="1"/>
</dbReference>
<dbReference type="AlphaFoldDB" id="A0AAD8TPQ7"/>
<dbReference type="PANTHER" id="PTHR26379:SF388">
    <property type="entry name" value="OS04G0625700 PROTEIN"/>
    <property type="match status" value="1"/>
</dbReference>
<dbReference type="EMBL" id="JAUUTY010000002">
    <property type="protein sequence ID" value="KAK1685522.1"/>
    <property type="molecule type" value="Genomic_DNA"/>
</dbReference>
<protein>
    <recommendedName>
        <fullName evidence="7">Speckle-type POZ protein-like protein</fullName>
    </recommendedName>
</protein>
<dbReference type="InterPro" id="IPR056423">
    <property type="entry name" value="BACK_BPM_SPOP"/>
</dbReference>
<dbReference type="CDD" id="cd00121">
    <property type="entry name" value="MATH"/>
    <property type="match status" value="1"/>
</dbReference>
<dbReference type="Pfam" id="PF22486">
    <property type="entry name" value="MATH_2"/>
    <property type="match status" value="1"/>
</dbReference>
<dbReference type="InterPro" id="IPR008974">
    <property type="entry name" value="TRAF-like"/>
</dbReference>
<evidence type="ECO:0000256" key="2">
    <source>
        <dbReference type="ARBA" id="ARBA00010846"/>
    </source>
</evidence>
<dbReference type="Proteomes" id="UP001231189">
    <property type="component" value="Unassembled WGS sequence"/>
</dbReference>
<dbReference type="GO" id="GO:0016567">
    <property type="term" value="P:protein ubiquitination"/>
    <property type="evidence" value="ECO:0007669"/>
    <property type="project" value="InterPro"/>
</dbReference>
<dbReference type="PROSITE" id="PS50144">
    <property type="entry name" value="MATH"/>
    <property type="match status" value="1"/>
</dbReference>
<evidence type="ECO:0000313" key="6">
    <source>
        <dbReference type="Proteomes" id="UP001231189"/>
    </source>
</evidence>
<reference evidence="5" key="1">
    <citation type="submission" date="2023-07" db="EMBL/GenBank/DDBJ databases">
        <title>A chromosome-level genome assembly of Lolium multiflorum.</title>
        <authorList>
            <person name="Chen Y."/>
            <person name="Copetti D."/>
            <person name="Kolliker R."/>
            <person name="Studer B."/>
        </authorList>
    </citation>
    <scope>NUCLEOTIDE SEQUENCE</scope>
    <source>
        <strain evidence="5">02402/16</strain>
        <tissue evidence="5">Leaf</tissue>
    </source>
</reference>
<sequence length="366" mass="41442">MANSSRISPEITSSRCMTEKVTATLNFEMTNYLQLKGMGVGKFVSSPVFQVVGYDWEIRFYPDGVRTDECAGHASSFVYYHNQSQEVSTTFTLSMLETKGKKEVASFGVTHHVFSSEKDDWGYKKFVNRSLLKSLSRLGDGCFTIRCVLTVRIESPPLEHPGHLERMLKDGRGADVTFRVGGQEHRAHRSLLAARSKIFEEQLFDDPMTEMEKDMRHVEVTGIDPTVFEMMLHYIYTDSLPPGDDNGEGYRPAVMQHLLVAADRYALYRLKQMCEEELCKRLDVHTVTTTLALANKHHCEKLKKTCVGFMSSAGVMAAVVETDGFKEHLKTCSRPLSLEEPRGEKATINPQDIMIQARDMKGYVRK</sequence>
<accession>A0AAD8TPQ7</accession>
<comment type="caution">
    <text evidence="5">The sequence shown here is derived from an EMBL/GenBank/DDBJ whole genome shotgun (WGS) entry which is preliminary data.</text>
</comment>
<proteinExistence type="inferred from homology"/>
<dbReference type="Pfam" id="PF24570">
    <property type="entry name" value="BACK_BPM_SPOP"/>
    <property type="match status" value="1"/>
</dbReference>
<dbReference type="PROSITE" id="PS50097">
    <property type="entry name" value="BTB"/>
    <property type="match status" value="1"/>
</dbReference>
<feature type="domain" description="BTB" evidence="3">
    <location>
        <begin position="174"/>
        <end position="244"/>
    </location>
</feature>
<evidence type="ECO:0000313" key="5">
    <source>
        <dbReference type="EMBL" id="KAK1685522.1"/>
    </source>
</evidence>
<name>A0AAD8TPQ7_LOLMU</name>
<dbReference type="InterPro" id="IPR045005">
    <property type="entry name" value="BPM1-6"/>
</dbReference>
<dbReference type="SUPFAM" id="SSF54695">
    <property type="entry name" value="POZ domain"/>
    <property type="match status" value="1"/>
</dbReference>
<dbReference type="InterPro" id="IPR000210">
    <property type="entry name" value="BTB/POZ_dom"/>
</dbReference>
<evidence type="ECO:0000259" key="3">
    <source>
        <dbReference type="PROSITE" id="PS50097"/>
    </source>
</evidence>
<evidence type="ECO:0008006" key="7">
    <source>
        <dbReference type="Google" id="ProtNLM"/>
    </source>
</evidence>
<dbReference type="SMART" id="SM00225">
    <property type="entry name" value="BTB"/>
    <property type="match status" value="1"/>
</dbReference>
<dbReference type="InterPro" id="IPR002083">
    <property type="entry name" value="MATH/TRAF_dom"/>
</dbReference>
<organism evidence="5 6">
    <name type="scientific">Lolium multiflorum</name>
    <name type="common">Italian ryegrass</name>
    <name type="synonym">Lolium perenne subsp. multiflorum</name>
    <dbReference type="NCBI Taxonomy" id="4521"/>
    <lineage>
        <taxon>Eukaryota</taxon>
        <taxon>Viridiplantae</taxon>
        <taxon>Streptophyta</taxon>
        <taxon>Embryophyta</taxon>
        <taxon>Tracheophyta</taxon>
        <taxon>Spermatophyta</taxon>
        <taxon>Magnoliopsida</taxon>
        <taxon>Liliopsida</taxon>
        <taxon>Poales</taxon>
        <taxon>Poaceae</taxon>
        <taxon>BOP clade</taxon>
        <taxon>Pooideae</taxon>
        <taxon>Poodae</taxon>
        <taxon>Poeae</taxon>
        <taxon>Poeae Chloroplast Group 2 (Poeae type)</taxon>
        <taxon>Loliodinae</taxon>
        <taxon>Loliinae</taxon>
        <taxon>Lolium</taxon>
    </lineage>
</organism>
<dbReference type="Gene3D" id="6.10.250.3030">
    <property type="match status" value="1"/>
</dbReference>
<evidence type="ECO:0000259" key="4">
    <source>
        <dbReference type="PROSITE" id="PS50144"/>
    </source>
</evidence>